<organism evidence="2">
    <name type="scientific">Candidatus Heimdallarchaeum endolithica</name>
    <dbReference type="NCBI Taxonomy" id="2876572"/>
    <lineage>
        <taxon>Archaea</taxon>
        <taxon>Promethearchaeati</taxon>
        <taxon>Candidatus Heimdallarchaeota</taxon>
        <taxon>Candidatus Heimdallarchaeia (ex Rinke et al. 2021) (nom. nud.)</taxon>
        <taxon>Candidatus Heimdallarchaeales</taxon>
        <taxon>Candidatus Heimdallarchaeaceae</taxon>
        <taxon>Candidatus Heimdallarchaeum</taxon>
    </lineage>
</organism>
<proteinExistence type="predicted"/>
<accession>A0A9Y1BSJ2</accession>
<dbReference type="AlphaFoldDB" id="A0A9Y1BSJ2"/>
<sequence>MGKRNNIWFDLFINDEFVTNDSNVPLFDLDWMGISRIYMDWANQYDFYWVLPVKFTNQTGTYEFFEVTHSLFNNLKQSQKLTQEYHGYYSNISWNLKQISKLSNLTWSLVVSWTYKEKTEDRTSPDWTNINLEETINTEFRFNRKTGLLVYLSYKYSLKQNEKSEGVETDENESLDLLITSNELPTKASSNFLLFMIAIFTVASIKIVYKKRQKK</sequence>
<keyword evidence="1" id="KW-1133">Transmembrane helix</keyword>
<gene>
    <name evidence="2" type="ORF">K9W46_03745</name>
</gene>
<evidence type="ECO:0000256" key="1">
    <source>
        <dbReference type="SAM" id="Phobius"/>
    </source>
</evidence>
<dbReference type="EMBL" id="CP084167">
    <property type="protein sequence ID" value="UJG44302.1"/>
    <property type="molecule type" value="Genomic_DNA"/>
</dbReference>
<feature type="transmembrane region" description="Helical" evidence="1">
    <location>
        <begin position="192"/>
        <end position="209"/>
    </location>
</feature>
<name>A0A9Y1BSJ2_9ARCH</name>
<evidence type="ECO:0000313" key="2">
    <source>
        <dbReference type="EMBL" id="UJG44302.1"/>
    </source>
</evidence>
<dbReference type="Proteomes" id="UP001200513">
    <property type="component" value="Chromosome"/>
</dbReference>
<keyword evidence="1" id="KW-0812">Transmembrane</keyword>
<reference evidence="2" key="1">
    <citation type="journal article" date="2022" name="Nat. Microbiol.">
        <title>Unique mobile elements and scalable gene flow at the prokaryote-eukaryote boundary revealed by circularized Asgard archaea genomes.</title>
        <authorList>
            <person name="Wu F."/>
            <person name="Speth D.R."/>
            <person name="Philosof A."/>
            <person name="Cremiere A."/>
            <person name="Narayanan A."/>
            <person name="Barco R.A."/>
            <person name="Connon S.A."/>
            <person name="Amend J.P."/>
            <person name="Antoshechkin I.A."/>
            <person name="Orphan V.J."/>
        </authorList>
    </citation>
    <scope>NUCLEOTIDE SEQUENCE</scope>
    <source>
        <strain evidence="2">PR6</strain>
    </source>
</reference>
<keyword evidence="1" id="KW-0472">Membrane</keyword>
<protein>
    <submittedName>
        <fullName evidence="2">Uncharacterized protein</fullName>
    </submittedName>
</protein>